<proteinExistence type="predicted"/>
<name>A0A138ZZ31_GONPJ</name>
<keyword evidence="2" id="KW-1185">Reference proteome</keyword>
<evidence type="ECO:0000313" key="1">
    <source>
        <dbReference type="EMBL" id="KXS09535.1"/>
    </source>
</evidence>
<accession>A0A138ZZ31</accession>
<dbReference type="EMBL" id="KQ965859">
    <property type="protein sequence ID" value="KXS09535.1"/>
    <property type="molecule type" value="Genomic_DNA"/>
</dbReference>
<protein>
    <submittedName>
        <fullName evidence="1">Uncharacterized protein</fullName>
    </submittedName>
</protein>
<gene>
    <name evidence="1" type="ORF">M427DRAFT_220958</name>
</gene>
<dbReference type="OrthoDB" id="420187at2759"/>
<sequence length="442" mass="49391">MLYDLYSSSPLEQAAPIWEKLTSQIARSSEAIRDAVMNRALDDLKKREKSTTPVLYVVMHIIKSEMKESSPSYADKLCEMRNLTGLLYEDLAFTKKGMKLVRDSSSLECDSYLNELKQRLENLVVLMQAGEKARDTICSTTAVNYLWRLFVVDAILTTERDLAFMHFRQLGKVRNLSAQGIITEFPVGEFLCMELIPTLQVDYLGHDAFALIRDSINIRYSMLSKPVTPSSLKLISPLLWALALNYTDETVGLDAVTLLVDIYMRENSEQLMVDLIESAAAYALAGVREMANGESAPSLGRAIVILQTFLDRAALLEFGPEPVEGVPGSAVKIRAQISIDGQEQISAEFTCHLKSTIREIIAKVARIVHTHTRIIPHTVRVLRGGKEWTDSKDKTIEALGSGQIESMSFMVRSVRVLCQRGCSQAFNRHSYCFVGLPIDVGK</sequence>
<dbReference type="AlphaFoldDB" id="A0A138ZZ31"/>
<organism evidence="1 2">
    <name type="scientific">Gonapodya prolifera (strain JEL478)</name>
    <name type="common">Monoblepharis prolifera</name>
    <dbReference type="NCBI Taxonomy" id="1344416"/>
    <lineage>
        <taxon>Eukaryota</taxon>
        <taxon>Fungi</taxon>
        <taxon>Fungi incertae sedis</taxon>
        <taxon>Chytridiomycota</taxon>
        <taxon>Chytridiomycota incertae sedis</taxon>
        <taxon>Monoblepharidomycetes</taxon>
        <taxon>Monoblepharidales</taxon>
        <taxon>Gonapodyaceae</taxon>
        <taxon>Gonapodya</taxon>
    </lineage>
</organism>
<dbReference type="Proteomes" id="UP000070544">
    <property type="component" value="Unassembled WGS sequence"/>
</dbReference>
<evidence type="ECO:0000313" key="2">
    <source>
        <dbReference type="Proteomes" id="UP000070544"/>
    </source>
</evidence>
<reference evidence="1 2" key="1">
    <citation type="journal article" date="2015" name="Genome Biol. Evol.">
        <title>Phylogenomic analyses indicate that early fungi evolved digesting cell walls of algal ancestors of land plants.</title>
        <authorList>
            <person name="Chang Y."/>
            <person name="Wang S."/>
            <person name="Sekimoto S."/>
            <person name="Aerts A.L."/>
            <person name="Choi C."/>
            <person name="Clum A."/>
            <person name="LaButti K.M."/>
            <person name="Lindquist E.A."/>
            <person name="Yee Ngan C."/>
            <person name="Ohm R.A."/>
            <person name="Salamov A.A."/>
            <person name="Grigoriev I.V."/>
            <person name="Spatafora J.W."/>
            <person name="Berbee M.L."/>
        </authorList>
    </citation>
    <scope>NUCLEOTIDE SEQUENCE [LARGE SCALE GENOMIC DNA]</scope>
    <source>
        <strain evidence="1 2">JEL478</strain>
    </source>
</reference>